<dbReference type="Proteomes" id="UP000009168">
    <property type="component" value="Unassembled WGS sequence"/>
</dbReference>
<feature type="domain" description="eRF1/Pelota-like N-terminal" evidence="8">
    <location>
        <begin position="34"/>
        <end position="169"/>
    </location>
</feature>
<dbReference type="InterPro" id="IPR024049">
    <property type="entry name" value="eRF1_1_sf"/>
</dbReference>
<dbReference type="InterPro" id="IPR005140">
    <property type="entry name" value="eRF1_Pelota-like_N"/>
</dbReference>
<evidence type="ECO:0000256" key="5">
    <source>
        <dbReference type="ARBA" id="ARBA00022490"/>
    </source>
</evidence>
<dbReference type="Gene3D" id="3.30.420.60">
    <property type="entry name" value="eRF1 domain 2"/>
    <property type="match status" value="1"/>
</dbReference>
<dbReference type="SUPFAM" id="SSF55315">
    <property type="entry name" value="L30e-like"/>
    <property type="match status" value="1"/>
</dbReference>
<evidence type="ECO:0000313" key="9">
    <source>
        <dbReference type="EMBL" id="EAR97966.4"/>
    </source>
</evidence>
<dbReference type="Gene3D" id="3.30.1330.30">
    <property type="match status" value="1"/>
</dbReference>
<dbReference type="Gene3D" id="3.30.960.10">
    <property type="entry name" value="eRF1 domain 1"/>
    <property type="match status" value="1"/>
</dbReference>
<dbReference type="SMART" id="SM01194">
    <property type="entry name" value="eRF1_1"/>
    <property type="match status" value="1"/>
</dbReference>
<keyword evidence="10" id="KW-1185">Reference proteome</keyword>
<evidence type="ECO:0000256" key="3">
    <source>
        <dbReference type="ARBA" id="ARBA00011520"/>
    </source>
</evidence>
<dbReference type="GeneID" id="7844775"/>
<dbReference type="Pfam" id="PF03464">
    <property type="entry name" value="eRF1_2"/>
    <property type="match status" value="1"/>
</dbReference>
<evidence type="ECO:0000259" key="8">
    <source>
        <dbReference type="SMART" id="SM01194"/>
    </source>
</evidence>
<reference evidence="10" key="1">
    <citation type="journal article" date="2006" name="PLoS Biol.">
        <title>Macronuclear genome sequence of the ciliate Tetrahymena thermophila, a model eukaryote.</title>
        <authorList>
            <person name="Eisen J.A."/>
            <person name="Coyne R.S."/>
            <person name="Wu M."/>
            <person name="Wu D."/>
            <person name="Thiagarajan M."/>
            <person name="Wortman J.R."/>
            <person name="Badger J.H."/>
            <person name="Ren Q."/>
            <person name="Amedeo P."/>
            <person name="Jones K.M."/>
            <person name="Tallon L.J."/>
            <person name="Delcher A.L."/>
            <person name="Salzberg S.L."/>
            <person name="Silva J.C."/>
            <person name="Haas B.J."/>
            <person name="Majoros W.H."/>
            <person name="Farzad M."/>
            <person name="Carlton J.M."/>
            <person name="Smith R.K. Jr."/>
            <person name="Garg J."/>
            <person name="Pearlman R.E."/>
            <person name="Karrer K.M."/>
            <person name="Sun L."/>
            <person name="Manning G."/>
            <person name="Elde N.C."/>
            <person name="Turkewitz A.P."/>
            <person name="Asai D.J."/>
            <person name="Wilkes D.E."/>
            <person name="Wang Y."/>
            <person name="Cai H."/>
            <person name="Collins K."/>
            <person name="Stewart B.A."/>
            <person name="Lee S.R."/>
            <person name="Wilamowska K."/>
            <person name="Weinberg Z."/>
            <person name="Ruzzo W.L."/>
            <person name="Wloga D."/>
            <person name="Gaertig J."/>
            <person name="Frankel J."/>
            <person name="Tsao C.-C."/>
            <person name="Gorovsky M.A."/>
            <person name="Keeling P.J."/>
            <person name="Waller R.F."/>
            <person name="Patron N.J."/>
            <person name="Cherry J.M."/>
            <person name="Stover N.A."/>
            <person name="Krieger C.J."/>
            <person name="del Toro C."/>
            <person name="Ryder H.F."/>
            <person name="Williamson S.C."/>
            <person name="Barbeau R.A."/>
            <person name="Hamilton E.P."/>
            <person name="Orias E."/>
        </authorList>
    </citation>
    <scope>NUCLEOTIDE SEQUENCE [LARGE SCALE GENOMIC DNA]</scope>
    <source>
        <strain evidence="10">SB210</strain>
    </source>
</reference>
<dbReference type="InterPro" id="IPR005142">
    <property type="entry name" value="eRF1_3"/>
</dbReference>
<name>I7MEX2_TETTS</name>
<dbReference type="SUPFAM" id="SSF55481">
    <property type="entry name" value="N-terminal domain of eukaryotic peptide chain release factor subunit 1, ERF1"/>
    <property type="match status" value="1"/>
</dbReference>
<evidence type="ECO:0000256" key="1">
    <source>
        <dbReference type="ARBA" id="ARBA00004496"/>
    </source>
</evidence>
<proteinExistence type="inferred from homology"/>
<accession>I7MEX2</accession>
<evidence type="ECO:0000313" key="10">
    <source>
        <dbReference type="Proteomes" id="UP000009168"/>
    </source>
</evidence>
<dbReference type="SUPFAM" id="SSF53137">
    <property type="entry name" value="Translational machinery components"/>
    <property type="match status" value="1"/>
</dbReference>
<comment type="subcellular location">
    <subcellularLocation>
        <location evidence="1">Cytoplasm</location>
    </subcellularLocation>
</comment>
<dbReference type="OrthoDB" id="10254527at2759"/>
<comment type="subunit">
    <text evidence="3">Heterodimer of two subunits, one of which binds GTP.</text>
</comment>
<evidence type="ECO:0000256" key="7">
    <source>
        <dbReference type="SAM" id="MobiDB-lite"/>
    </source>
</evidence>
<dbReference type="Pfam" id="PF03463">
    <property type="entry name" value="eRF1_1"/>
    <property type="match status" value="1"/>
</dbReference>
<dbReference type="GO" id="GO:0005737">
    <property type="term" value="C:cytoplasm"/>
    <property type="evidence" value="ECO:0007669"/>
    <property type="project" value="UniProtKB-SubCell"/>
</dbReference>
<protein>
    <recommendedName>
        <fullName evidence="4">Eukaryotic peptide chain release factor subunit 1</fullName>
    </recommendedName>
</protein>
<dbReference type="InterPro" id="IPR004403">
    <property type="entry name" value="Peptide_chain-rel_eRF1/aRF1"/>
</dbReference>
<dbReference type="NCBIfam" id="TIGR03676">
    <property type="entry name" value="aRF1_eRF1"/>
    <property type="match status" value="1"/>
</dbReference>
<feature type="region of interest" description="Disordered" evidence="7">
    <location>
        <begin position="1"/>
        <end position="32"/>
    </location>
</feature>
<dbReference type="AlphaFoldDB" id="I7MEX2"/>
<gene>
    <name evidence="9" type="ORF">TTHERM_00283550</name>
</gene>
<dbReference type="InterPro" id="IPR005141">
    <property type="entry name" value="eRF1_2"/>
</dbReference>
<dbReference type="STRING" id="312017.I7MEX2"/>
<sequence>MEQKPPFQNPLQKLQDRGTKMDQSSGSCMSKQAEEQKRLQISQYQLRKQLQMLRNMRGEQTSCVSLYIPERKKLYEVVNYLQQEESGAASIKNTQNRKSVQSALSMLRERLKNFNLHKKYPKGMIFFCADSLDSKRLLIEILDPPKAVQSFRYSCNTIFYLDDLEYMLKDQPTYGFVVADGHGYLIATVCGFDIQILQSKQEDLPNKHNKGGQSSLRFSRLCDAARERLVKNIADAMRRCYANENGTQTNLSGIVLCGMSDIKDKVQKELQQLCPCIENKIVASYDVSYSGQAGLKQALQMSTEMLKLDQLFQEMNLLSDFFANFSLETSKVVYGGELTVRALEEGNVKKLILCQDSELQRVTVYNSKTQEETIQYLMPSQVKALQDSISKTSDQEANNKKNQLQVYSQQNINEWIVENISSFSQDLEIVFVSDKTQQGVQFSKSFQGVGAYLKYSLDYSSLHAQEKENDQLEQEYCYDDEEGFI</sequence>
<evidence type="ECO:0000256" key="2">
    <source>
        <dbReference type="ARBA" id="ARBA00005326"/>
    </source>
</evidence>
<evidence type="ECO:0000256" key="6">
    <source>
        <dbReference type="ARBA" id="ARBA00022917"/>
    </source>
</evidence>
<organism evidence="9 10">
    <name type="scientific">Tetrahymena thermophila (strain SB210)</name>
    <dbReference type="NCBI Taxonomy" id="312017"/>
    <lineage>
        <taxon>Eukaryota</taxon>
        <taxon>Sar</taxon>
        <taxon>Alveolata</taxon>
        <taxon>Ciliophora</taxon>
        <taxon>Intramacronucleata</taxon>
        <taxon>Oligohymenophorea</taxon>
        <taxon>Hymenostomatida</taxon>
        <taxon>Tetrahymenina</taxon>
        <taxon>Tetrahymenidae</taxon>
        <taxon>Tetrahymena</taxon>
    </lineage>
</organism>
<dbReference type="eggNOG" id="KOG0688">
    <property type="taxonomic scope" value="Eukaryota"/>
</dbReference>
<comment type="similarity">
    <text evidence="2">Belongs to the eukaryotic release factor 1 family.</text>
</comment>
<dbReference type="InterPro" id="IPR029064">
    <property type="entry name" value="Ribosomal_eL30-like_sf"/>
</dbReference>
<evidence type="ECO:0000256" key="4">
    <source>
        <dbReference type="ARBA" id="ARBA00013382"/>
    </source>
</evidence>
<dbReference type="RefSeq" id="XP_001018211.4">
    <property type="nucleotide sequence ID" value="XM_001018211.4"/>
</dbReference>
<dbReference type="PANTHER" id="PTHR10113">
    <property type="entry name" value="PEPTIDE CHAIN RELEASE FACTOR SUBUNIT 1"/>
    <property type="match status" value="1"/>
</dbReference>
<dbReference type="KEGG" id="tet:TTHERM_00283550"/>
<dbReference type="InterPro" id="IPR042226">
    <property type="entry name" value="eFR1_2_sf"/>
</dbReference>
<dbReference type="EMBL" id="GG662656">
    <property type="protein sequence ID" value="EAR97966.4"/>
    <property type="molecule type" value="Genomic_DNA"/>
</dbReference>
<keyword evidence="5" id="KW-0963">Cytoplasm</keyword>
<dbReference type="Pfam" id="PF03465">
    <property type="entry name" value="eRF1_3"/>
    <property type="match status" value="1"/>
</dbReference>
<dbReference type="GO" id="GO:0003747">
    <property type="term" value="F:translation release factor activity"/>
    <property type="evidence" value="ECO:0007669"/>
    <property type="project" value="InterPro"/>
</dbReference>
<keyword evidence="6" id="KW-0648">Protein biosynthesis</keyword>
<dbReference type="InParanoid" id="I7MEX2"/>
<feature type="compositionally biased region" description="Polar residues" evidence="7">
    <location>
        <begin position="21"/>
        <end position="30"/>
    </location>
</feature>